<dbReference type="GO" id="GO:0005975">
    <property type="term" value="P:carbohydrate metabolic process"/>
    <property type="evidence" value="ECO:0007669"/>
    <property type="project" value="InterPro"/>
</dbReference>
<keyword evidence="3" id="KW-1185">Reference proteome</keyword>
<dbReference type="EMBL" id="PKUS01000003">
    <property type="protein sequence ID" value="PLW69904.1"/>
    <property type="molecule type" value="Genomic_DNA"/>
</dbReference>
<dbReference type="GO" id="GO:0016787">
    <property type="term" value="F:hydrolase activity"/>
    <property type="evidence" value="ECO:0007669"/>
    <property type="project" value="UniProtKB-KW"/>
</dbReference>
<dbReference type="PANTHER" id="PTHR33886">
    <property type="entry name" value="UNSATURATED RHAMNOGALACTURONAN HYDROLASE (EUROFUNG)"/>
    <property type="match status" value="1"/>
</dbReference>
<dbReference type="PANTHER" id="PTHR33886:SF8">
    <property type="entry name" value="UNSATURATED RHAMNOGALACTURONAN HYDROLASE (EUROFUNG)"/>
    <property type="match status" value="1"/>
</dbReference>
<gene>
    <name evidence="2" type="ORF">C0039_05080</name>
</gene>
<comment type="caution">
    <text evidence="2">The sequence shown here is derived from an EMBL/GenBank/DDBJ whole genome shotgun (WGS) entry which is preliminary data.</text>
</comment>
<protein>
    <submittedName>
        <fullName evidence="2">Glycosyl hydrolase</fullName>
    </submittedName>
</protein>
<evidence type="ECO:0000256" key="1">
    <source>
        <dbReference type="ARBA" id="ARBA00022801"/>
    </source>
</evidence>
<dbReference type="Pfam" id="PF07470">
    <property type="entry name" value="Glyco_hydro_88"/>
    <property type="match status" value="1"/>
</dbReference>
<dbReference type="AlphaFoldDB" id="A0A2N5X5Z0"/>
<keyword evidence="1 2" id="KW-0378">Hydrolase</keyword>
<dbReference type="RefSeq" id="WP_101517437.1">
    <property type="nucleotide sequence ID" value="NZ_PKUS01000003.1"/>
</dbReference>
<organism evidence="2 3">
    <name type="scientific">Pseudohalioglobus lutimaris</name>
    <dbReference type="NCBI Taxonomy" id="1737061"/>
    <lineage>
        <taxon>Bacteria</taxon>
        <taxon>Pseudomonadati</taxon>
        <taxon>Pseudomonadota</taxon>
        <taxon>Gammaproteobacteria</taxon>
        <taxon>Cellvibrionales</taxon>
        <taxon>Halieaceae</taxon>
        <taxon>Pseudohalioglobus</taxon>
    </lineage>
</organism>
<dbReference type="OrthoDB" id="9812931at2"/>
<reference evidence="2 3" key="1">
    <citation type="submission" date="2018-01" db="EMBL/GenBank/DDBJ databases">
        <title>The draft genome sequence of Halioglobus lutimaris HF004.</title>
        <authorList>
            <person name="Du Z.-J."/>
            <person name="Shi M.-J."/>
        </authorList>
    </citation>
    <scope>NUCLEOTIDE SEQUENCE [LARGE SCALE GENOMIC DNA]</scope>
    <source>
        <strain evidence="2 3">HF004</strain>
    </source>
</reference>
<proteinExistence type="predicted"/>
<dbReference type="InterPro" id="IPR008928">
    <property type="entry name" value="6-hairpin_glycosidase_sf"/>
</dbReference>
<evidence type="ECO:0000313" key="2">
    <source>
        <dbReference type="EMBL" id="PLW69904.1"/>
    </source>
</evidence>
<dbReference type="InterPro" id="IPR010905">
    <property type="entry name" value="Glyco_hydro_88"/>
</dbReference>
<evidence type="ECO:0000313" key="3">
    <source>
        <dbReference type="Proteomes" id="UP000235005"/>
    </source>
</evidence>
<dbReference type="InterPro" id="IPR052043">
    <property type="entry name" value="PolySaccharide_Degr_Enz"/>
</dbReference>
<name>A0A2N5X5Z0_9GAMM</name>
<dbReference type="Gene3D" id="1.50.10.10">
    <property type="match status" value="1"/>
</dbReference>
<accession>A0A2N5X5Z0</accession>
<dbReference type="InterPro" id="IPR012341">
    <property type="entry name" value="6hp_glycosidase-like_sf"/>
</dbReference>
<sequence>MKVQEMEQLVKQVTAFTLANSAERDSWEKAIAMSGLLAWGDDHALEVVQRWLDRAVATQNSSGNLCYGDAFKAAQAGIDYTPTGSLSSALGMPLLQVYENSRKQEYLDAAERQIQALVNSPRTSDGGICPRYEARELWVDFTYLTCPFLVRFGQITGEDKYIEEAVLQFEVHVAHLLDEKAGLARHMWCEVPNCYPQSTFWSRGCGWLLLAGIHLLELLPSHPKAGLFKDVVRRLLTAMSKHQDRNGYLRNTLDDPRSNFEASGTLMFAFAIPRALELDMDLVDKALIENALRAFGVVAGSVEPSGKIPGVTVPPGGPNVVYDWAMYGQGFFLLAAKALKPYLTE</sequence>
<dbReference type="Proteomes" id="UP000235005">
    <property type="component" value="Unassembled WGS sequence"/>
</dbReference>
<dbReference type="SUPFAM" id="SSF48208">
    <property type="entry name" value="Six-hairpin glycosidases"/>
    <property type="match status" value="1"/>
</dbReference>